<reference evidence="1" key="1">
    <citation type="journal article" date="2023" name="G3 (Bethesda)">
        <title>A reference genome for the long-term kleptoplast-retaining sea slug Elysia crispata morphotype clarki.</title>
        <authorList>
            <person name="Eastman K.E."/>
            <person name="Pendleton A.L."/>
            <person name="Shaikh M.A."/>
            <person name="Suttiyut T."/>
            <person name="Ogas R."/>
            <person name="Tomko P."/>
            <person name="Gavelis G."/>
            <person name="Widhalm J.R."/>
            <person name="Wisecaver J.H."/>
        </authorList>
    </citation>
    <scope>NUCLEOTIDE SEQUENCE</scope>
    <source>
        <strain evidence="1">ECLA1</strain>
    </source>
</reference>
<evidence type="ECO:0000313" key="2">
    <source>
        <dbReference type="Proteomes" id="UP001283361"/>
    </source>
</evidence>
<name>A0AAE1DPG3_9GAST</name>
<dbReference type="EMBL" id="JAWDGP010002977">
    <property type="protein sequence ID" value="KAK3778291.1"/>
    <property type="molecule type" value="Genomic_DNA"/>
</dbReference>
<comment type="caution">
    <text evidence="1">The sequence shown here is derived from an EMBL/GenBank/DDBJ whole genome shotgun (WGS) entry which is preliminary data.</text>
</comment>
<protein>
    <submittedName>
        <fullName evidence="1">Uncharacterized protein</fullName>
    </submittedName>
</protein>
<dbReference type="Proteomes" id="UP001283361">
    <property type="component" value="Unassembled WGS sequence"/>
</dbReference>
<sequence>MTQCSCPAWELVEFPQDCIWMEVELVRRAPDPNDFSIVIRVVRVGLKHCRWPSAEITPGRNLQTGLGYRPYLIFHLVWNQMSHVGAQVHHKSSCF</sequence>
<organism evidence="1 2">
    <name type="scientific">Elysia crispata</name>
    <name type="common">lettuce slug</name>
    <dbReference type="NCBI Taxonomy" id="231223"/>
    <lineage>
        <taxon>Eukaryota</taxon>
        <taxon>Metazoa</taxon>
        <taxon>Spiralia</taxon>
        <taxon>Lophotrochozoa</taxon>
        <taxon>Mollusca</taxon>
        <taxon>Gastropoda</taxon>
        <taxon>Heterobranchia</taxon>
        <taxon>Euthyneura</taxon>
        <taxon>Panpulmonata</taxon>
        <taxon>Sacoglossa</taxon>
        <taxon>Placobranchoidea</taxon>
        <taxon>Plakobranchidae</taxon>
        <taxon>Elysia</taxon>
    </lineage>
</organism>
<dbReference type="AlphaFoldDB" id="A0AAE1DPG3"/>
<keyword evidence="2" id="KW-1185">Reference proteome</keyword>
<proteinExistence type="predicted"/>
<evidence type="ECO:0000313" key="1">
    <source>
        <dbReference type="EMBL" id="KAK3778291.1"/>
    </source>
</evidence>
<gene>
    <name evidence="1" type="ORF">RRG08_016755</name>
</gene>
<accession>A0AAE1DPG3</accession>